<organism evidence="1 3">
    <name type="scientific">Paenibacillus macerans</name>
    <name type="common">Bacillus macerans</name>
    <dbReference type="NCBI Taxonomy" id="44252"/>
    <lineage>
        <taxon>Bacteria</taxon>
        <taxon>Bacillati</taxon>
        <taxon>Bacillota</taxon>
        <taxon>Bacilli</taxon>
        <taxon>Bacillales</taxon>
        <taxon>Paenibacillaceae</taxon>
        <taxon>Paenibacillus</taxon>
    </lineage>
</organism>
<sequence length="134" mass="14327">MTTDPYAALAVSLRENAARKAAEALAGVSAELGTITRSGLKLDNFKHEIQDYLVAEFPGTLKLPQLALTGEAGWLDDERERIVEVQQGEFSFEPSETAGVALTLRYQPGDRVLALPINGGNDAIVICRVVSGNG</sequence>
<dbReference type="GeneID" id="77012209"/>
<gene>
    <name evidence="1" type="ORF">DJ90_395</name>
    <name evidence="2" type="ORF">GNQ08_23010</name>
</gene>
<name>A0A090ZFR7_PAEMA</name>
<comment type="caution">
    <text evidence="1">The sequence shown here is derived from an EMBL/GenBank/DDBJ whole genome shotgun (WGS) entry which is preliminary data.</text>
</comment>
<dbReference type="EMBL" id="WNZZ01000022">
    <property type="protein sequence ID" value="MUG25241.1"/>
    <property type="molecule type" value="Genomic_DNA"/>
</dbReference>
<dbReference type="HOGENOM" id="CLU_161314_0_0_9"/>
<evidence type="ECO:0000313" key="4">
    <source>
        <dbReference type="Proteomes" id="UP000442469"/>
    </source>
</evidence>
<protein>
    <submittedName>
        <fullName evidence="1">Uncharacterized protein</fullName>
    </submittedName>
</protein>
<evidence type="ECO:0000313" key="1">
    <source>
        <dbReference type="EMBL" id="KFN10154.1"/>
    </source>
</evidence>
<proteinExistence type="predicted"/>
<dbReference type="STRING" id="44252.DJ90_395"/>
<evidence type="ECO:0000313" key="3">
    <source>
        <dbReference type="Proteomes" id="UP000029278"/>
    </source>
</evidence>
<dbReference type="AlphaFoldDB" id="A0A090ZFR7"/>
<keyword evidence="3" id="KW-1185">Reference proteome</keyword>
<dbReference type="PATRIC" id="fig|44252.3.peg.1627"/>
<dbReference type="Proteomes" id="UP000442469">
    <property type="component" value="Unassembled WGS sequence"/>
</dbReference>
<dbReference type="EMBL" id="JMQA01000020">
    <property type="protein sequence ID" value="KFN10154.1"/>
    <property type="molecule type" value="Genomic_DNA"/>
</dbReference>
<dbReference type="RefSeq" id="WP_036620929.1">
    <property type="nucleotide sequence ID" value="NZ_BGML01000005.1"/>
</dbReference>
<dbReference type="Proteomes" id="UP000029278">
    <property type="component" value="Unassembled WGS sequence"/>
</dbReference>
<reference evidence="2 4" key="2">
    <citation type="submission" date="2019-11" db="EMBL/GenBank/DDBJ databases">
        <title>Draft genome sequences of five Paenibacillus species of dairy origin.</title>
        <authorList>
            <person name="Olajide A.M."/>
            <person name="Chen S."/>
            <person name="Lapointe G."/>
        </authorList>
    </citation>
    <scope>NUCLEOTIDE SEQUENCE [LARGE SCALE GENOMIC DNA]</scope>
    <source>
        <strain evidence="2 4">3CT49</strain>
    </source>
</reference>
<dbReference type="OrthoDB" id="2678554at2"/>
<reference evidence="1 3" key="1">
    <citation type="submission" date="2014-04" db="EMBL/GenBank/DDBJ databases">
        <authorList>
            <person name="Bishop-Lilly K.A."/>
            <person name="Broomall S.M."/>
            <person name="Chain P.S."/>
            <person name="Chertkov O."/>
            <person name="Coyne S.R."/>
            <person name="Daligault H.E."/>
            <person name="Davenport K.W."/>
            <person name="Erkkila T."/>
            <person name="Frey K.G."/>
            <person name="Gibbons H.S."/>
            <person name="Gu W."/>
            <person name="Jaissle J."/>
            <person name="Johnson S.L."/>
            <person name="Koroleva G.I."/>
            <person name="Ladner J.T."/>
            <person name="Lo C.-C."/>
            <person name="Minogue T.D."/>
            <person name="Munk C."/>
            <person name="Palacios G.F."/>
            <person name="Redden C.L."/>
            <person name="Rosenzweig C.N."/>
            <person name="Scholz M.B."/>
            <person name="Teshima H."/>
            <person name="Xu Y."/>
        </authorList>
    </citation>
    <scope>NUCLEOTIDE SEQUENCE [LARGE SCALE GENOMIC DNA]</scope>
    <source>
        <strain evidence="1 3">8244</strain>
    </source>
</reference>
<accession>A0A090ZFR7</accession>
<evidence type="ECO:0000313" key="2">
    <source>
        <dbReference type="EMBL" id="MUG25241.1"/>
    </source>
</evidence>